<dbReference type="PROSITE" id="PS51718">
    <property type="entry name" value="G_DYNAMIN_2"/>
    <property type="match status" value="1"/>
</dbReference>
<dbReference type="Gene3D" id="1.10.268.20">
    <property type="match status" value="1"/>
</dbReference>
<dbReference type="InterPro" id="IPR027417">
    <property type="entry name" value="P-loop_NTPase"/>
</dbReference>
<feature type="domain" description="Dynamin-type G" evidence="7">
    <location>
        <begin position="243"/>
        <end position="473"/>
    </location>
</feature>
<sequence>MRIATSSALKSFIYVLGSATISRCYGRQGGFHSTGQFWQIRGGEASYPDHRGPNLPPDLPDFGDDDGTQNEYDRQQQMQRGAQDQYNYNSQQQQYTGGEQGADPRYSHQSQYYSQQNDPYGHHHQHQPPPNRQPGPYGGDHGHGPPPLPPSHGQQQQYPSLPGDPSLYQEDDEPEMDMNSAFGGGNIADGSSGDRTDGMDLSSFDKEYILKGLAKLYKKKILPLETSSRYGHFHSPPLSPADFVAPPQVLMLGQYSVGKTSFIKYLVGRDFPGIRVGPEPTTDRFTAIIWGPNDKIVPGAALCSQQHLPFTGLSPYGNNFLSRLEGVEANSPILQNVTLIDTPGILSGQKQRSRNYDYESVMKWFGERADLVIIMFDAHKLDISDELKGVMELFIPHLDKIRVVLNKADSISTQQLMRVYGALMWSLGKVMGTPEVCRVFMGSFWDAPLRNTDQAELLQQEENDLLNDIMNLPQQAVMRRINELVKRARSVKVHAYIIHYLRKQLPYTWGKKEKQRRLIARLESEFNAAARRYGLPKGDFPPLEPFRKSLLEVKDLSEFPKLDKKLIREMDKVFSVDIPELLEKARDHR</sequence>
<protein>
    <recommendedName>
        <fullName evidence="7">Dynamin-type G domain-containing protein</fullName>
    </recommendedName>
</protein>
<dbReference type="GO" id="GO:0005525">
    <property type="term" value="F:GTP binding"/>
    <property type="evidence" value="ECO:0007669"/>
    <property type="project" value="InterPro"/>
</dbReference>
<dbReference type="PRINTS" id="PR00195">
    <property type="entry name" value="DYNAMIN"/>
</dbReference>
<feature type="compositionally biased region" description="Low complexity" evidence="6">
    <location>
        <begin position="107"/>
        <end position="116"/>
    </location>
</feature>
<dbReference type="CDD" id="cd09913">
    <property type="entry name" value="EHD"/>
    <property type="match status" value="1"/>
</dbReference>
<evidence type="ECO:0000256" key="1">
    <source>
        <dbReference type="ARBA" id="ARBA00004413"/>
    </source>
</evidence>
<dbReference type="GO" id="GO:0010008">
    <property type="term" value="C:endosome membrane"/>
    <property type="evidence" value="ECO:0007669"/>
    <property type="project" value="UniProtKB-SubCell"/>
</dbReference>
<dbReference type="InterPro" id="IPR022812">
    <property type="entry name" value="Dynamin"/>
</dbReference>
<name>A0A7S4EEY8_9STRA</name>
<gene>
    <name evidence="8" type="ORF">PAUS00366_LOCUS1008</name>
</gene>
<dbReference type="InterPro" id="IPR031692">
    <property type="entry name" value="EHD_N"/>
</dbReference>
<dbReference type="SUPFAM" id="SSF52540">
    <property type="entry name" value="P-loop containing nucleoside triphosphate hydrolases"/>
    <property type="match status" value="1"/>
</dbReference>
<evidence type="ECO:0000256" key="5">
    <source>
        <dbReference type="ARBA" id="ARBA00023136"/>
    </source>
</evidence>
<dbReference type="InterPro" id="IPR040990">
    <property type="entry name" value="DUF5600"/>
</dbReference>
<dbReference type="Pfam" id="PF00350">
    <property type="entry name" value="Dynamin_N"/>
    <property type="match status" value="1"/>
</dbReference>
<keyword evidence="3" id="KW-1003">Cell membrane</keyword>
<dbReference type="PANTHER" id="PTHR11216:SF31">
    <property type="entry name" value="AT21416P"/>
    <property type="match status" value="1"/>
</dbReference>
<dbReference type="Gene3D" id="3.40.50.300">
    <property type="entry name" value="P-loop containing nucleotide triphosphate hydrolases"/>
    <property type="match status" value="1"/>
</dbReference>
<evidence type="ECO:0000256" key="2">
    <source>
        <dbReference type="ARBA" id="ARBA00004481"/>
    </source>
</evidence>
<organism evidence="8">
    <name type="scientific">Pseudo-nitzschia australis</name>
    <dbReference type="NCBI Taxonomy" id="44445"/>
    <lineage>
        <taxon>Eukaryota</taxon>
        <taxon>Sar</taxon>
        <taxon>Stramenopiles</taxon>
        <taxon>Ochrophyta</taxon>
        <taxon>Bacillariophyta</taxon>
        <taxon>Bacillariophyceae</taxon>
        <taxon>Bacillariophycidae</taxon>
        <taxon>Bacillariales</taxon>
        <taxon>Bacillariaceae</taxon>
        <taxon>Pseudo-nitzschia</taxon>
    </lineage>
</organism>
<dbReference type="Pfam" id="PF18150">
    <property type="entry name" value="DUF5600"/>
    <property type="match status" value="1"/>
</dbReference>
<evidence type="ECO:0000256" key="4">
    <source>
        <dbReference type="ARBA" id="ARBA00022753"/>
    </source>
</evidence>
<keyword evidence="5" id="KW-0472">Membrane</keyword>
<dbReference type="GO" id="GO:0005886">
    <property type="term" value="C:plasma membrane"/>
    <property type="evidence" value="ECO:0007669"/>
    <property type="project" value="UniProtKB-SubCell"/>
</dbReference>
<keyword evidence="4" id="KW-0967">Endosome</keyword>
<comment type="subcellular location">
    <subcellularLocation>
        <location evidence="1">Cell membrane</location>
        <topology evidence="1">Peripheral membrane protein</topology>
        <orientation evidence="1">Cytoplasmic side</orientation>
    </subcellularLocation>
    <subcellularLocation>
        <location evidence="2">Endosome membrane</location>
        <topology evidence="2">Peripheral membrane protein</topology>
    </subcellularLocation>
</comment>
<feature type="compositionally biased region" description="Low complexity" evidence="6">
    <location>
        <begin position="75"/>
        <end position="95"/>
    </location>
</feature>
<accession>A0A7S4EEY8</accession>
<dbReference type="GO" id="GO:0016197">
    <property type="term" value="P:endosomal transport"/>
    <property type="evidence" value="ECO:0007669"/>
    <property type="project" value="TreeGrafter"/>
</dbReference>
<proteinExistence type="predicted"/>
<dbReference type="Pfam" id="PF16880">
    <property type="entry name" value="EHD_N"/>
    <property type="match status" value="1"/>
</dbReference>
<evidence type="ECO:0000259" key="7">
    <source>
        <dbReference type="PROSITE" id="PS51718"/>
    </source>
</evidence>
<dbReference type="InterPro" id="IPR045063">
    <property type="entry name" value="Dynamin_N"/>
</dbReference>
<evidence type="ECO:0000256" key="3">
    <source>
        <dbReference type="ARBA" id="ARBA00022475"/>
    </source>
</evidence>
<dbReference type="AlphaFoldDB" id="A0A7S4EEY8"/>
<dbReference type="EMBL" id="HBIX01001333">
    <property type="protein sequence ID" value="CAE0708288.1"/>
    <property type="molecule type" value="Transcribed_RNA"/>
</dbReference>
<dbReference type="PANTHER" id="PTHR11216">
    <property type="entry name" value="EH DOMAIN"/>
    <property type="match status" value="1"/>
</dbReference>
<dbReference type="InterPro" id="IPR030381">
    <property type="entry name" value="G_DYNAMIN_dom"/>
</dbReference>
<evidence type="ECO:0000256" key="6">
    <source>
        <dbReference type="SAM" id="MobiDB-lite"/>
    </source>
</evidence>
<feature type="region of interest" description="Disordered" evidence="6">
    <location>
        <begin position="43"/>
        <end position="198"/>
    </location>
</feature>
<evidence type="ECO:0000313" key="8">
    <source>
        <dbReference type="EMBL" id="CAE0708288.1"/>
    </source>
</evidence>
<reference evidence="8" key="1">
    <citation type="submission" date="2021-01" db="EMBL/GenBank/DDBJ databases">
        <authorList>
            <person name="Corre E."/>
            <person name="Pelletier E."/>
            <person name="Niang G."/>
            <person name="Scheremetjew M."/>
            <person name="Finn R."/>
            <person name="Kale V."/>
            <person name="Holt S."/>
            <person name="Cochrane G."/>
            <person name="Meng A."/>
            <person name="Brown T."/>
            <person name="Cohen L."/>
        </authorList>
    </citation>
    <scope>NUCLEOTIDE SEQUENCE</scope>
    <source>
        <strain evidence="8">10249 10 AB</strain>
    </source>
</reference>
<dbReference type="GO" id="GO:0006897">
    <property type="term" value="P:endocytosis"/>
    <property type="evidence" value="ECO:0007669"/>
    <property type="project" value="TreeGrafter"/>
</dbReference>